<organism evidence="3 4">
    <name type="scientific">Stylosanthes scabra</name>
    <dbReference type="NCBI Taxonomy" id="79078"/>
    <lineage>
        <taxon>Eukaryota</taxon>
        <taxon>Viridiplantae</taxon>
        <taxon>Streptophyta</taxon>
        <taxon>Embryophyta</taxon>
        <taxon>Tracheophyta</taxon>
        <taxon>Spermatophyta</taxon>
        <taxon>Magnoliopsida</taxon>
        <taxon>eudicotyledons</taxon>
        <taxon>Gunneridae</taxon>
        <taxon>Pentapetalae</taxon>
        <taxon>rosids</taxon>
        <taxon>fabids</taxon>
        <taxon>Fabales</taxon>
        <taxon>Fabaceae</taxon>
        <taxon>Papilionoideae</taxon>
        <taxon>50 kb inversion clade</taxon>
        <taxon>dalbergioids sensu lato</taxon>
        <taxon>Dalbergieae</taxon>
        <taxon>Pterocarpus clade</taxon>
        <taxon>Stylosanthes</taxon>
    </lineage>
</organism>
<feature type="compositionally biased region" description="Low complexity" evidence="1">
    <location>
        <begin position="209"/>
        <end position="235"/>
    </location>
</feature>
<keyword evidence="4" id="KW-1185">Reference proteome</keyword>
<comment type="caution">
    <text evidence="3">The sequence shown here is derived from an EMBL/GenBank/DDBJ whole genome shotgun (WGS) entry which is preliminary data.</text>
</comment>
<evidence type="ECO:0000259" key="2">
    <source>
        <dbReference type="Pfam" id="PF20167"/>
    </source>
</evidence>
<proteinExistence type="predicted"/>
<protein>
    <recommendedName>
        <fullName evidence="2">Putative plant transposon protein domain-containing protein</fullName>
    </recommendedName>
</protein>
<feature type="region of interest" description="Disordered" evidence="1">
    <location>
        <begin position="175"/>
        <end position="235"/>
    </location>
</feature>
<evidence type="ECO:0000256" key="1">
    <source>
        <dbReference type="SAM" id="MobiDB-lite"/>
    </source>
</evidence>
<dbReference type="Proteomes" id="UP001341840">
    <property type="component" value="Unassembled WGS sequence"/>
</dbReference>
<gene>
    <name evidence="3" type="ORF">PIB30_098785</name>
</gene>
<accession>A0ABU6VV51</accession>
<dbReference type="EMBL" id="JASCZI010153602">
    <property type="protein sequence ID" value="MED6177510.1"/>
    <property type="molecule type" value="Genomic_DNA"/>
</dbReference>
<evidence type="ECO:0000313" key="4">
    <source>
        <dbReference type="Proteomes" id="UP001341840"/>
    </source>
</evidence>
<evidence type="ECO:0000313" key="3">
    <source>
        <dbReference type="EMBL" id="MED6177510.1"/>
    </source>
</evidence>
<feature type="domain" description="Putative plant transposon protein" evidence="2">
    <location>
        <begin position="7"/>
        <end position="152"/>
    </location>
</feature>
<sequence>MENVGQLPYKSYVRGAEVDFSAENIRRVMRFKAETQDQRLNELLSELCIPGATWKLSSSQPAVPIQLRRTELLPLARGWQEFIIHSLVPIGNKSEITVARAILIHAIMRREEVRAEDIIADNMAVIAQGLHGKGNLSFPSTIYKLCKDTGVPLREFKRTSWIPEEKLITVKRMESMRLPRNVPQQQQDEDDEDEPMPQAGGGNEEDQEQQQYHQFQQPPQQHYQEFQQNFENQYHQDLQGIKEHLSSMQFL</sequence>
<dbReference type="InterPro" id="IPR046796">
    <property type="entry name" value="Transposase_32_dom"/>
</dbReference>
<dbReference type="Pfam" id="PF20167">
    <property type="entry name" value="Transposase_32"/>
    <property type="match status" value="1"/>
</dbReference>
<name>A0ABU6VV51_9FABA</name>
<reference evidence="3 4" key="1">
    <citation type="journal article" date="2023" name="Plants (Basel)">
        <title>Bridging the Gap: Combining Genomics and Transcriptomics Approaches to Understand Stylosanthes scabra, an Orphan Legume from the Brazilian Caatinga.</title>
        <authorList>
            <person name="Ferreira-Neto J.R.C."/>
            <person name="da Silva M.D."/>
            <person name="Binneck E."/>
            <person name="de Melo N.F."/>
            <person name="da Silva R.H."/>
            <person name="de Melo A.L.T.M."/>
            <person name="Pandolfi V."/>
            <person name="Bustamante F.O."/>
            <person name="Brasileiro-Vidal A.C."/>
            <person name="Benko-Iseppon A.M."/>
        </authorList>
    </citation>
    <scope>NUCLEOTIDE SEQUENCE [LARGE SCALE GENOMIC DNA]</scope>
    <source>
        <tissue evidence="3">Leaves</tissue>
    </source>
</reference>